<dbReference type="PROSITE" id="PS51898">
    <property type="entry name" value="TYR_RECOMBINASE"/>
    <property type="match status" value="1"/>
</dbReference>
<proteinExistence type="predicted"/>
<reference evidence="3" key="2">
    <citation type="journal article" date="2022" name="Microbiol. Resour. Announc.">
        <title>Metagenome Sequencing to Explore Phylogenomics of Terrestrial Cyanobacteria.</title>
        <authorList>
            <person name="Ward R.D."/>
            <person name="Stajich J.E."/>
            <person name="Johansen J.R."/>
            <person name="Huntemann M."/>
            <person name="Clum A."/>
            <person name="Foster B."/>
            <person name="Foster B."/>
            <person name="Roux S."/>
            <person name="Palaniappan K."/>
            <person name="Varghese N."/>
            <person name="Mukherjee S."/>
            <person name="Reddy T.B.K."/>
            <person name="Daum C."/>
            <person name="Copeland A."/>
            <person name="Chen I.A."/>
            <person name="Ivanova N.N."/>
            <person name="Kyrpides N.C."/>
            <person name="Shapiro N."/>
            <person name="Eloe-Fadrosh E.A."/>
            <person name="Pietrasiak N."/>
        </authorList>
    </citation>
    <scope>NUCLEOTIDE SEQUENCE</scope>
    <source>
        <strain evidence="3">UHER 2000/2452</strain>
    </source>
</reference>
<dbReference type="InterPro" id="IPR013762">
    <property type="entry name" value="Integrase-like_cat_sf"/>
</dbReference>
<evidence type="ECO:0000259" key="2">
    <source>
        <dbReference type="PROSITE" id="PS51898"/>
    </source>
</evidence>
<keyword evidence="1" id="KW-0233">DNA recombination</keyword>
<evidence type="ECO:0000313" key="3">
    <source>
        <dbReference type="EMBL" id="MBW4662183.1"/>
    </source>
</evidence>
<dbReference type="SUPFAM" id="SSF56349">
    <property type="entry name" value="DNA breaking-rejoining enzymes"/>
    <property type="match status" value="1"/>
</dbReference>
<dbReference type="AlphaFoldDB" id="A0A951US55"/>
<protein>
    <submittedName>
        <fullName evidence="3">Site-specific integrase</fullName>
    </submittedName>
</protein>
<evidence type="ECO:0000313" key="4">
    <source>
        <dbReference type="Proteomes" id="UP000757435"/>
    </source>
</evidence>
<dbReference type="Pfam" id="PF00589">
    <property type="entry name" value="Phage_integrase"/>
    <property type="match status" value="1"/>
</dbReference>
<gene>
    <name evidence="3" type="ORF">KME15_26315</name>
</gene>
<dbReference type="GO" id="GO:0003677">
    <property type="term" value="F:DNA binding"/>
    <property type="evidence" value="ECO:0007669"/>
    <property type="project" value="InterPro"/>
</dbReference>
<dbReference type="GO" id="GO:0015074">
    <property type="term" value="P:DNA integration"/>
    <property type="evidence" value="ECO:0007669"/>
    <property type="project" value="InterPro"/>
</dbReference>
<name>A0A951US55_9CYAN</name>
<dbReference type="Gene3D" id="1.10.443.10">
    <property type="entry name" value="Intergrase catalytic core"/>
    <property type="match status" value="1"/>
</dbReference>
<reference evidence="3" key="1">
    <citation type="submission" date="2021-05" db="EMBL/GenBank/DDBJ databases">
        <authorList>
            <person name="Pietrasiak N."/>
            <person name="Ward R."/>
            <person name="Stajich J.E."/>
            <person name="Kurbessoian T."/>
        </authorList>
    </citation>
    <scope>NUCLEOTIDE SEQUENCE</scope>
    <source>
        <strain evidence="3">UHER 2000/2452</strain>
    </source>
</reference>
<feature type="domain" description="Tyr recombinase" evidence="2">
    <location>
        <begin position="135"/>
        <end position="325"/>
    </location>
</feature>
<dbReference type="EMBL" id="JAHHHD010000061">
    <property type="protein sequence ID" value="MBW4662183.1"/>
    <property type="molecule type" value="Genomic_DNA"/>
</dbReference>
<organism evidence="3 4">
    <name type="scientific">Drouetiella hepatica Uher 2000/2452</name>
    <dbReference type="NCBI Taxonomy" id="904376"/>
    <lineage>
        <taxon>Bacteria</taxon>
        <taxon>Bacillati</taxon>
        <taxon>Cyanobacteriota</taxon>
        <taxon>Cyanophyceae</taxon>
        <taxon>Oculatellales</taxon>
        <taxon>Oculatellaceae</taxon>
        <taxon>Drouetiella</taxon>
    </lineage>
</organism>
<sequence length="373" mass="42985">MALRQAKSFDDTRLIEQATVQAAEDTQKILKAALKWLRKERLIHPSTEKGIVEVFLVIAKFLYCEETDSLTAENYGDIPVIIMLRQELKEAKQRAENAPPAADESLKWLNWPEFLACVHHLEAECQPVYSYGVMRSPTAIARSIQRYLLFAFLAYIPPNRQRILRELESGKTLVRGTLSPDEIFEAEEDGKWYIHLMKGDYKTGKTYGEQWLMVPDVLYPYLEAWLNQWRAEFSPKHNYVFTKENGKPYDKPSDLSSIIRRTTHRLTGKLTTSHLIRHMLITYMKRNGASDEVMQSLAEAMHHSTKTQSQIYDRRHKFEKVAVAQEVVMKLAMGESVSQLSGGRSLTVEEIAHQILQLPSGDRQRLLSIFNQS</sequence>
<dbReference type="Proteomes" id="UP000757435">
    <property type="component" value="Unassembled WGS sequence"/>
</dbReference>
<evidence type="ECO:0000256" key="1">
    <source>
        <dbReference type="ARBA" id="ARBA00023172"/>
    </source>
</evidence>
<dbReference type="InterPro" id="IPR002104">
    <property type="entry name" value="Integrase_catalytic"/>
</dbReference>
<accession>A0A951US55</accession>
<dbReference type="GO" id="GO:0006310">
    <property type="term" value="P:DNA recombination"/>
    <property type="evidence" value="ECO:0007669"/>
    <property type="project" value="UniProtKB-KW"/>
</dbReference>
<comment type="caution">
    <text evidence="3">The sequence shown here is derived from an EMBL/GenBank/DDBJ whole genome shotgun (WGS) entry which is preliminary data.</text>
</comment>
<dbReference type="CDD" id="cd00397">
    <property type="entry name" value="DNA_BRE_C"/>
    <property type="match status" value="1"/>
</dbReference>
<dbReference type="InterPro" id="IPR011010">
    <property type="entry name" value="DNA_brk_join_enz"/>
</dbReference>